<dbReference type="RefSeq" id="XP_068366008.1">
    <property type="nucleotide sequence ID" value="XM_068499407.1"/>
</dbReference>
<dbReference type="VEuPathDB" id="TrichDB:TRFO_17132"/>
<gene>
    <name evidence="1" type="ORF">TRFO_17132</name>
</gene>
<sequence>MLTKKIEMFHDFGFTAHYPIDSKIASKTVKNFALNYNNMKLHCNLTLVKLASTKISKYLENEPNATEFMISAADINKEGVEYFSKYAYGSTFKINLRFLQIFKAIGLFFECPFILEKCYIFEEAISTMQNVVKNASQNENFIQLIAKYLHLFIESGLLVSVDISLIMKILKSTKTISLISEKALVNFIVHYCEENKQFNNSPEQNTLISLVRAENLNEKESAEILQSLRSRKEILTILMKRKLTYEVENDIDENSLPKRNYIIPTSTKCEESLNETQMKLFLEDFYKISGKENS</sequence>
<dbReference type="GeneID" id="94834111"/>
<keyword evidence="2" id="KW-1185">Reference proteome</keyword>
<organism evidence="1 2">
    <name type="scientific">Tritrichomonas foetus</name>
    <dbReference type="NCBI Taxonomy" id="1144522"/>
    <lineage>
        <taxon>Eukaryota</taxon>
        <taxon>Metamonada</taxon>
        <taxon>Parabasalia</taxon>
        <taxon>Tritrichomonadida</taxon>
        <taxon>Tritrichomonadidae</taxon>
        <taxon>Tritrichomonas</taxon>
    </lineage>
</organism>
<proteinExistence type="predicted"/>
<accession>A0A1J4KPP2</accession>
<dbReference type="AlphaFoldDB" id="A0A1J4KPP2"/>
<reference evidence="1" key="1">
    <citation type="submission" date="2016-10" db="EMBL/GenBank/DDBJ databases">
        <authorList>
            <person name="Benchimol M."/>
            <person name="Almeida L.G."/>
            <person name="Vasconcelos A.T."/>
            <person name="Perreira-Neves A."/>
            <person name="Rosa I.A."/>
            <person name="Tasca T."/>
            <person name="Bogo M.R."/>
            <person name="de Souza W."/>
        </authorList>
    </citation>
    <scope>NUCLEOTIDE SEQUENCE [LARGE SCALE GENOMIC DNA]</scope>
    <source>
        <strain evidence="1">K</strain>
    </source>
</reference>
<comment type="caution">
    <text evidence="1">The sequence shown here is derived from an EMBL/GenBank/DDBJ whole genome shotgun (WGS) entry which is preliminary data.</text>
</comment>
<name>A0A1J4KPP2_9EUKA</name>
<protein>
    <recommendedName>
        <fullName evidence="3">BTB domain-containing protein</fullName>
    </recommendedName>
</protein>
<evidence type="ECO:0000313" key="2">
    <source>
        <dbReference type="Proteomes" id="UP000179807"/>
    </source>
</evidence>
<dbReference type="EMBL" id="MLAK01000553">
    <property type="protein sequence ID" value="OHT12872.1"/>
    <property type="molecule type" value="Genomic_DNA"/>
</dbReference>
<evidence type="ECO:0008006" key="3">
    <source>
        <dbReference type="Google" id="ProtNLM"/>
    </source>
</evidence>
<dbReference type="Proteomes" id="UP000179807">
    <property type="component" value="Unassembled WGS sequence"/>
</dbReference>
<evidence type="ECO:0000313" key="1">
    <source>
        <dbReference type="EMBL" id="OHT12872.1"/>
    </source>
</evidence>